<feature type="region of interest" description="Disordered" evidence="1">
    <location>
        <begin position="229"/>
        <end position="252"/>
    </location>
</feature>
<dbReference type="InParanoid" id="A0A6J2X4M9"/>
<dbReference type="AlphaFoldDB" id="A0A6J2X4M9"/>
<feature type="region of interest" description="Disordered" evidence="1">
    <location>
        <begin position="533"/>
        <end position="564"/>
    </location>
</feature>
<dbReference type="GeneID" id="115874955"/>
<name>A0A6J2X4M9_SITOR</name>
<reference evidence="4" key="1">
    <citation type="submission" date="2025-08" db="UniProtKB">
        <authorList>
            <consortium name="RefSeq"/>
        </authorList>
    </citation>
    <scope>IDENTIFICATION</scope>
    <source>
        <tissue evidence="4">Gonads</tissue>
    </source>
</reference>
<feature type="chain" id="PRO_5026747204" evidence="2">
    <location>
        <begin position="22"/>
        <end position="595"/>
    </location>
</feature>
<dbReference type="OrthoDB" id="6611181at2759"/>
<protein>
    <submittedName>
        <fullName evidence="4">PAX-interacting protein 1-like</fullName>
    </submittedName>
</protein>
<feature type="compositionally biased region" description="Polar residues" evidence="1">
    <location>
        <begin position="546"/>
        <end position="564"/>
    </location>
</feature>
<feature type="compositionally biased region" description="Basic and acidic residues" evidence="1">
    <location>
        <begin position="534"/>
        <end position="545"/>
    </location>
</feature>
<feature type="signal peptide" evidence="2">
    <location>
        <begin position="1"/>
        <end position="21"/>
    </location>
</feature>
<evidence type="ECO:0000256" key="2">
    <source>
        <dbReference type="SAM" id="SignalP"/>
    </source>
</evidence>
<feature type="compositionally biased region" description="Polar residues" evidence="1">
    <location>
        <begin position="306"/>
        <end position="316"/>
    </location>
</feature>
<evidence type="ECO:0000256" key="1">
    <source>
        <dbReference type="SAM" id="MobiDB-lite"/>
    </source>
</evidence>
<dbReference type="Proteomes" id="UP000504635">
    <property type="component" value="Unplaced"/>
</dbReference>
<feature type="compositionally biased region" description="Polar residues" evidence="1">
    <location>
        <begin position="229"/>
        <end position="246"/>
    </location>
</feature>
<feature type="region of interest" description="Disordered" evidence="1">
    <location>
        <begin position="291"/>
        <end position="320"/>
    </location>
</feature>
<dbReference type="KEGG" id="soy:115874955"/>
<accession>A0A6J2X4M9</accession>
<evidence type="ECO:0000313" key="4">
    <source>
        <dbReference type="RefSeq" id="XP_030746123.1"/>
    </source>
</evidence>
<keyword evidence="3" id="KW-1185">Reference proteome</keyword>
<sequence>MKKFYVILFITLTGLPNGILSKSKKKSIKTTTESSQEQTTSQPAIIAIQIVDPAENSTSKNLKRTIEDALGYGYNSLGSSKPRYEVYKYSQHDIPPYKGIAKGPSSSAIINTPISIQKSVQYTLPTITHYEKVNQALQPGTTLYSTVSGKGQISELSSNAPQPSYLQQSQEPIPVIVLRIYPDQLKDSTLQANLPDSHPFAKTINSINIQSLLTHYIKALKEPEILSQYSSSHNSPNRYNTKQSYRAPSVPVNSARPINNYYNRENVYSNAQNYQNSDHAVQNQNYQYHQQPSYTPIYNPHPEVAQSASRLRNNPTHGYRTQPKQQQYYYQSHQVAQPVPNDYPSNQYYSANYQNEYNQQPSAQSQSISQLQQYLSSKPINYNNEYQQGYYQDDSEQQLNSHQLLTHENYPSSQHTNVVFKTDSGEVRSAQQQQVPEKQVKTIKIQVPDNIAKVEVQESEKPYYPYGINQESDKTPQDEEQSQGYYYLPTPAQNAYFTETEPPIQRYQDVNYDDMVKYFTRRGIASGQLLQNEEDQRHQETDHQNSKQPNTKTQKSPTDRPSSVSDIIAAYDEAFPTTTVAAAKKKLKSKKRIYH</sequence>
<gene>
    <name evidence="4" type="primary">LOC115874955</name>
</gene>
<dbReference type="RefSeq" id="XP_030746123.1">
    <property type="nucleotide sequence ID" value="XM_030890263.1"/>
</dbReference>
<proteinExistence type="predicted"/>
<organism evidence="3 4">
    <name type="scientific">Sitophilus oryzae</name>
    <name type="common">Rice weevil</name>
    <name type="synonym">Curculio oryzae</name>
    <dbReference type="NCBI Taxonomy" id="7048"/>
    <lineage>
        <taxon>Eukaryota</taxon>
        <taxon>Metazoa</taxon>
        <taxon>Ecdysozoa</taxon>
        <taxon>Arthropoda</taxon>
        <taxon>Hexapoda</taxon>
        <taxon>Insecta</taxon>
        <taxon>Pterygota</taxon>
        <taxon>Neoptera</taxon>
        <taxon>Endopterygota</taxon>
        <taxon>Coleoptera</taxon>
        <taxon>Polyphaga</taxon>
        <taxon>Cucujiformia</taxon>
        <taxon>Curculionidae</taxon>
        <taxon>Dryophthorinae</taxon>
        <taxon>Sitophilus</taxon>
    </lineage>
</organism>
<keyword evidence="2" id="KW-0732">Signal</keyword>
<evidence type="ECO:0000313" key="3">
    <source>
        <dbReference type="Proteomes" id="UP000504635"/>
    </source>
</evidence>